<evidence type="ECO:0000313" key="5">
    <source>
        <dbReference type="Proteomes" id="UP000321891"/>
    </source>
</evidence>
<proteinExistence type="predicted"/>
<dbReference type="EMBL" id="BAMV01000007">
    <property type="protein sequence ID" value="GAN59836.1"/>
    <property type="molecule type" value="Genomic_DNA"/>
</dbReference>
<comment type="caution">
    <text evidence="2">The sequence shown here is derived from an EMBL/GenBank/DDBJ whole genome shotgun (WGS) entry which is preliminary data.</text>
</comment>
<dbReference type="EMBL" id="BJVU01000008">
    <property type="protein sequence ID" value="GEL59359.1"/>
    <property type="molecule type" value="Genomic_DNA"/>
</dbReference>
<evidence type="ECO:0000256" key="1">
    <source>
        <dbReference type="SAM" id="MobiDB-lite"/>
    </source>
</evidence>
<accession>A0A6N3SSB3</accession>
<keyword evidence="5" id="KW-1185">Reference proteome</keyword>
<reference evidence="2 4" key="1">
    <citation type="submission" date="2012-11" db="EMBL/GenBank/DDBJ databases">
        <title>Whole genome sequence of Acetobacter cibinongensis 4H-1.</title>
        <authorList>
            <person name="Azuma Y."/>
            <person name="Higashiura N."/>
            <person name="Hirakawa H."/>
            <person name="Matsushita K."/>
        </authorList>
    </citation>
    <scope>NUCLEOTIDE SEQUENCE [LARGE SCALE GENOMIC DNA]</scope>
    <source>
        <strain evidence="2 4">4H-1</strain>
    </source>
</reference>
<feature type="region of interest" description="Disordered" evidence="1">
    <location>
        <begin position="36"/>
        <end position="60"/>
    </location>
</feature>
<gene>
    <name evidence="2" type="ORF">Abci_007_239</name>
    <name evidence="3" type="ORF">ACI01nite_19610</name>
</gene>
<dbReference type="AlphaFoldDB" id="A0A0D6N2U0"/>
<dbReference type="Proteomes" id="UP000032671">
    <property type="component" value="Unassembled WGS sequence"/>
</dbReference>
<organism evidence="2 4">
    <name type="scientific">Acetobacter cibinongensis</name>
    <dbReference type="NCBI Taxonomy" id="146475"/>
    <lineage>
        <taxon>Bacteria</taxon>
        <taxon>Pseudomonadati</taxon>
        <taxon>Pseudomonadota</taxon>
        <taxon>Alphaproteobacteria</taxon>
        <taxon>Acetobacterales</taxon>
        <taxon>Acetobacteraceae</taxon>
        <taxon>Acetobacter</taxon>
    </lineage>
</organism>
<accession>A0A0D6N2U0</accession>
<sequence>MWAAEKPWDKPYRVQLSVRQRGLGVVFGPSPFHPKGVPSYMRKGQKGEQPEKEITCLEPA</sequence>
<evidence type="ECO:0000313" key="4">
    <source>
        <dbReference type="Proteomes" id="UP000032671"/>
    </source>
</evidence>
<evidence type="ECO:0000313" key="3">
    <source>
        <dbReference type="EMBL" id="GEL59359.1"/>
    </source>
</evidence>
<name>A0A0D6N2U0_9PROT</name>
<dbReference type="STRING" id="1231339.Abci_007_239"/>
<evidence type="ECO:0000313" key="2">
    <source>
        <dbReference type="EMBL" id="GAN59836.1"/>
    </source>
</evidence>
<dbReference type="Proteomes" id="UP000321891">
    <property type="component" value="Unassembled WGS sequence"/>
</dbReference>
<reference evidence="3 5" key="2">
    <citation type="submission" date="2019-07" db="EMBL/GenBank/DDBJ databases">
        <title>Whole genome shotgun sequence of Acetobacter cibinongensis NBRC 16605.</title>
        <authorList>
            <person name="Hosoyama A."/>
            <person name="Uohara A."/>
            <person name="Ohji S."/>
            <person name="Ichikawa N."/>
        </authorList>
    </citation>
    <scope>NUCLEOTIDE SEQUENCE [LARGE SCALE GENOMIC DNA]</scope>
    <source>
        <strain evidence="3 5">NBRC 16605</strain>
    </source>
</reference>
<protein>
    <submittedName>
        <fullName evidence="2">Uncharacterized protein</fullName>
    </submittedName>
</protein>
<feature type="compositionally biased region" description="Basic and acidic residues" evidence="1">
    <location>
        <begin position="45"/>
        <end position="60"/>
    </location>
</feature>